<protein>
    <submittedName>
        <fullName evidence="7">Uncharacterized protein</fullName>
    </submittedName>
</protein>
<evidence type="ECO:0000256" key="2">
    <source>
        <dbReference type="ARBA" id="ARBA00022692"/>
    </source>
</evidence>
<feature type="transmembrane region" description="Helical" evidence="6">
    <location>
        <begin position="20"/>
        <end position="46"/>
    </location>
</feature>
<gene>
    <name evidence="7" type="ORF">CDV56_103198</name>
</gene>
<dbReference type="InterPro" id="IPR005178">
    <property type="entry name" value="Ostalpha/TMEM184C"/>
</dbReference>
<keyword evidence="8" id="KW-1185">Reference proteome</keyword>
<evidence type="ECO:0000313" key="7">
    <source>
        <dbReference type="EMBL" id="RHZ44550.1"/>
    </source>
</evidence>
<keyword evidence="3 6" id="KW-1133">Transmembrane helix</keyword>
<dbReference type="VEuPathDB" id="FungiDB:CDV56_103198"/>
<dbReference type="PANTHER" id="PTHR23423">
    <property type="entry name" value="ORGANIC SOLUTE TRANSPORTER-RELATED"/>
    <property type="match status" value="1"/>
</dbReference>
<dbReference type="Proteomes" id="UP000215305">
    <property type="component" value="Unassembled WGS sequence"/>
</dbReference>
<reference evidence="7" key="1">
    <citation type="submission" date="2018-08" db="EMBL/GenBank/DDBJ databases">
        <title>Draft genome sequence of azole-resistant Aspergillus thermomutatus (Neosartorya pseudofischeri) strain HMR AF 39, isolated from a human nasal aspirate.</title>
        <authorList>
            <person name="Parent-Michaud M."/>
            <person name="Dufresne P.J."/>
            <person name="Fournier E."/>
            <person name="Martineau C."/>
            <person name="Moreira S."/>
            <person name="Perkins V."/>
            <person name="De Repentigny L."/>
            <person name="Dufresne S.F."/>
        </authorList>
    </citation>
    <scope>NUCLEOTIDE SEQUENCE [LARGE SCALE GENOMIC DNA]</scope>
    <source>
        <strain evidence="7">HMR AF 39</strain>
    </source>
</reference>
<feature type="compositionally biased region" description="Basic and acidic residues" evidence="5">
    <location>
        <begin position="372"/>
        <end position="386"/>
    </location>
</feature>
<name>A0A397G8Z1_ASPTH</name>
<dbReference type="GO" id="GO:0016020">
    <property type="term" value="C:membrane"/>
    <property type="evidence" value="ECO:0007669"/>
    <property type="project" value="UniProtKB-SubCell"/>
</dbReference>
<feature type="compositionally biased region" description="Pro residues" evidence="5">
    <location>
        <begin position="453"/>
        <end position="466"/>
    </location>
</feature>
<sequence>MIPIYSLVAWLSTYFYKNAVYYELIGNSYEAFTISAFFALLCHYIAPDLHSQKEYFRGITPKQWIWPIPWLQKCCGGEKGVWRIPRSGLTWFNVIWVGVFQYCLLRVLMTVVAVITQNFDVYCEESLNPAFSHIWCMAVECVAVSIAMYCLIQFYYQVKNDISQYSPFLKIVSIKLVIFLSFWQSTLISFLSSSGAIKANDTIQQQDLKVGLPNLLICVEMAIFSVLHLWAFPWRPYSLANAHADEVTDFYGNGKATYQGGRWGMKALLDSVNPLDLAKAVGRSIRWLFVGRKKRTLDPSYQNQSEVIGLNTTSNGSGTNVTAYQGAGAVMAGSRTAPYGTSPDDEGQVLLSHAQPNPTLPPTGDLAPPPYDYEHDGRFYSSHDRLSSASLLEPTPSHSPQPYSPYEQYHNNPYGVPDREEELPLNASNNLPQSQQGATSHHPHEGDYLQEQPPIPMPDPYQPPPVHFDNEHGRR</sequence>
<organism evidence="7 8">
    <name type="scientific">Aspergillus thermomutatus</name>
    <name type="common">Neosartorya pseudofischeri</name>
    <dbReference type="NCBI Taxonomy" id="41047"/>
    <lineage>
        <taxon>Eukaryota</taxon>
        <taxon>Fungi</taxon>
        <taxon>Dikarya</taxon>
        <taxon>Ascomycota</taxon>
        <taxon>Pezizomycotina</taxon>
        <taxon>Eurotiomycetes</taxon>
        <taxon>Eurotiomycetidae</taxon>
        <taxon>Eurotiales</taxon>
        <taxon>Aspergillaceae</taxon>
        <taxon>Aspergillus</taxon>
        <taxon>Aspergillus subgen. Fumigati</taxon>
    </lineage>
</organism>
<evidence type="ECO:0000256" key="4">
    <source>
        <dbReference type="ARBA" id="ARBA00023136"/>
    </source>
</evidence>
<dbReference type="OrthoDB" id="5348404at2759"/>
<accession>A0A397G8Z1</accession>
<dbReference type="STRING" id="41047.A0A397G8Z1"/>
<evidence type="ECO:0000256" key="6">
    <source>
        <dbReference type="SAM" id="Phobius"/>
    </source>
</evidence>
<evidence type="ECO:0000256" key="1">
    <source>
        <dbReference type="ARBA" id="ARBA00004141"/>
    </source>
</evidence>
<keyword evidence="2 6" id="KW-0812">Transmembrane</keyword>
<feature type="region of interest" description="Disordered" evidence="5">
    <location>
        <begin position="335"/>
        <end position="475"/>
    </location>
</feature>
<evidence type="ECO:0000256" key="3">
    <source>
        <dbReference type="ARBA" id="ARBA00022989"/>
    </source>
</evidence>
<comment type="caution">
    <text evidence="7">The sequence shown here is derived from an EMBL/GenBank/DDBJ whole genome shotgun (WGS) entry which is preliminary data.</text>
</comment>
<evidence type="ECO:0000256" key="5">
    <source>
        <dbReference type="SAM" id="MobiDB-lite"/>
    </source>
</evidence>
<feature type="compositionally biased region" description="Polar residues" evidence="5">
    <location>
        <begin position="426"/>
        <end position="439"/>
    </location>
</feature>
<dbReference type="RefSeq" id="XP_026610414.1">
    <property type="nucleotide sequence ID" value="XM_026756817.1"/>
</dbReference>
<comment type="subcellular location">
    <subcellularLocation>
        <location evidence="1">Membrane</location>
        <topology evidence="1">Multi-pass membrane protein</topology>
    </subcellularLocation>
</comment>
<dbReference type="GeneID" id="38125172"/>
<feature type="transmembrane region" description="Helical" evidence="6">
    <location>
        <begin position="89"/>
        <end position="115"/>
    </location>
</feature>
<proteinExistence type="predicted"/>
<dbReference type="SMART" id="SM01417">
    <property type="entry name" value="Solute_trans_a"/>
    <property type="match status" value="1"/>
</dbReference>
<keyword evidence="4 6" id="KW-0472">Membrane</keyword>
<dbReference type="Pfam" id="PF03619">
    <property type="entry name" value="Solute_trans_a"/>
    <property type="match status" value="1"/>
</dbReference>
<dbReference type="EMBL" id="NKHU02000321">
    <property type="protein sequence ID" value="RHZ44550.1"/>
    <property type="molecule type" value="Genomic_DNA"/>
</dbReference>
<feature type="transmembrane region" description="Helical" evidence="6">
    <location>
        <begin position="130"/>
        <end position="156"/>
    </location>
</feature>
<dbReference type="AlphaFoldDB" id="A0A397G8Z1"/>
<evidence type="ECO:0000313" key="8">
    <source>
        <dbReference type="Proteomes" id="UP000215305"/>
    </source>
</evidence>
<feature type="transmembrane region" description="Helical" evidence="6">
    <location>
        <begin position="211"/>
        <end position="232"/>
    </location>
</feature>
<feature type="transmembrane region" description="Helical" evidence="6">
    <location>
        <begin position="168"/>
        <end position="191"/>
    </location>
</feature>